<evidence type="ECO:0000313" key="2">
    <source>
        <dbReference type="EMBL" id="KAJ8867934.1"/>
    </source>
</evidence>
<accession>A0ABQ9G644</accession>
<sequence length="110" mass="11930">MIRIPFPLNNKICHALVGTAASHTLCEPGPSTTSYMTADGGNQGRDNNNRPNIRCGDHYHGPHNTLPTERAIYCVRPRTSNHKLRTGRLVGLTRPHGTAGVSQCNAKTTS</sequence>
<reference evidence="2 3" key="1">
    <citation type="submission" date="2023-02" db="EMBL/GenBank/DDBJ databases">
        <title>LHISI_Scaffold_Assembly.</title>
        <authorList>
            <person name="Stuart O.P."/>
            <person name="Cleave R."/>
            <person name="Magrath M.J.L."/>
            <person name="Mikheyev A.S."/>
        </authorList>
    </citation>
    <scope>NUCLEOTIDE SEQUENCE [LARGE SCALE GENOMIC DNA]</scope>
    <source>
        <strain evidence="2">Daus_M_001</strain>
        <tissue evidence="2">Leg muscle</tissue>
    </source>
</reference>
<feature type="region of interest" description="Disordered" evidence="1">
    <location>
        <begin position="85"/>
        <end position="110"/>
    </location>
</feature>
<evidence type="ECO:0000256" key="1">
    <source>
        <dbReference type="SAM" id="MobiDB-lite"/>
    </source>
</evidence>
<feature type="region of interest" description="Disordered" evidence="1">
    <location>
        <begin position="34"/>
        <end position="62"/>
    </location>
</feature>
<gene>
    <name evidence="2" type="ORF">PR048_031743</name>
</gene>
<proteinExistence type="predicted"/>
<name>A0ABQ9G644_9NEOP</name>
<dbReference type="EMBL" id="JARBHB010000015">
    <property type="protein sequence ID" value="KAJ8867934.1"/>
    <property type="molecule type" value="Genomic_DNA"/>
</dbReference>
<evidence type="ECO:0000313" key="3">
    <source>
        <dbReference type="Proteomes" id="UP001159363"/>
    </source>
</evidence>
<protein>
    <submittedName>
        <fullName evidence="2">Uncharacterized protein</fullName>
    </submittedName>
</protein>
<feature type="compositionally biased region" description="Polar residues" evidence="1">
    <location>
        <begin position="100"/>
        <end position="110"/>
    </location>
</feature>
<dbReference type="Proteomes" id="UP001159363">
    <property type="component" value="Chromosome 14"/>
</dbReference>
<organism evidence="2 3">
    <name type="scientific">Dryococelus australis</name>
    <dbReference type="NCBI Taxonomy" id="614101"/>
    <lineage>
        <taxon>Eukaryota</taxon>
        <taxon>Metazoa</taxon>
        <taxon>Ecdysozoa</taxon>
        <taxon>Arthropoda</taxon>
        <taxon>Hexapoda</taxon>
        <taxon>Insecta</taxon>
        <taxon>Pterygota</taxon>
        <taxon>Neoptera</taxon>
        <taxon>Polyneoptera</taxon>
        <taxon>Phasmatodea</taxon>
        <taxon>Verophasmatodea</taxon>
        <taxon>Anareolatae</taxon>
        <taxon>Phasmatidae</taxon>
        <taxon>Eurycanthinae</taxon>
        <taxon>Dryococelus</taxon>
    </lineage>
</organism>
<comment type="caution">
    <text evidence="2">The sequence shown here is derived from an EMBL/GenBank/DDBJ whole genome shotgun (WGS) entry which is preliminary data.</text>
</comment>
<keyword evidence="3" id="KW-1185">Reference proteome</keyword>